<dbReference type="PANTHER" id="PTHR43278">
    <property type="entry name" value="NAD(P)H-DEPENDENT FMN-CONTAINING OXIDOREDUCTASE YWQN-RELATED"/>
    <property type="match status" value="1"/>
</dbReference>
<reference evidence="4" key="1">
    <citation type="journal article" date="2014" name="Front. Microbiol.">
        <title>High frequency of phylogenetically diverse reductive dehalogenase-homologous genes in deep subseafloor sedimentary metagenomes.</title>
        <authorList>
            <person name="Kawai M."/>
            <person name="Futagami T."/>
            <person name="Toyoda A."/>
            <person name="Takaki Y."/>
            <person name="Nishi S."/>
            <person name="Hori S."/>
            <person name="Arai W."/>
            <person name="Tsubouchi T."/>
            <person name="Morono Y."/>
            <person name="Uchiyama I."/>
            <person name="Ito T."/>
            <person name="Fujiyama A."/>
            <person name="Inagaki F."/>
            <person name="Takami H."/>
        </authorList>
    </citation>
    <scope>NUCLEOTIDE SEQUENCE</scope>
    <source>
        <strain evidence="4">Expedition CK06-06</strain>
    </source>
</reference>
<dbReference type="SUPFAM" id="SSF52218">
    <property type="entry name" value="Flavoproteins"/>
    <property type="match status" value="1"/>
</dbReference>
<evidence type="ECO:0000256" key="1">
    <source>
        <dbReference type="ARBA" id="ARBA00022630"/>
    </source>
</evidence>
<dbReference type="InterPro" id="IPR029039">
    <property type="entry name" value="Flavoprotein-like_sf"/>
</dbReference>
<proteinExistence type="predicted"/>
<dbReference type="PANTHER" id="PTHR43278:SF1">
    <property type="entry name" value="IRON-SULFUR FLAVOPROTEIN MJ1083"/>
    <property type="match status" value="1"/>
</dbReference>
<dbReference type="Gene3D" id="3.40.50.360">
    <property type="match status" value="1"/>
</dbReference>
<sequence length="185" mass="20471">MAIEVKVLGLAFSPRHGNTEILIREALKAAEELAGVSTEFYSIAGKKMEPCDACYRCFQKPNPEKPCPAYDDPDDCYDEIVKLIFEADGVVFGSPVYFMDTTAQMRAFFDRSMGVEVLGYPWRNKVAGFVTSGFDRNGGQEHTIRSMQTWAIMHDMMIVGVGPERPAKGIGGYLGAMVTQGHPYP</sequence>
<feature type="non-terminal residue" evidence="4">
    <location>
        <position position="185"/>
    </location>
</feature>
<evidence type="ECO:0000259" key="3">
    <source>
        <dbReference type="Pfam" id="PF03358"/>
    </source>
</evidence>
<evidence type="ECO:0000256" key="2">
    <source>
        <dbReference type="ARBA" id="ARBA00022643"/>
    </source>
</evidence>
<keyword evidence="1" id="KW-0285">Flavoprotein</keyword>
<dbReference type="AlphaFoldDB" id="X0YV66"/>
<name>X0YV66_9ZZZZ</name>
<dbReference type="Pfam" id="PF03358">
    <property type="entry name" value="FMN_red"/>
    <property type="match status" value="1"/>
</dbReference>
<keyword evidence="2" id="KW-0288">FMN</keyword>
<dbReference type="InterPro" id="IPR051796">
    <property type="entry name" value="ISF_SsuE-like"/>
</dbReference>
<evidence type="ECO:0000313" key="4">
    <source>
        <dbReference type="EMBL" id="GAG52223.1"/>
    </source>
</evidence>
<feature type="domain" description="NADPH-dependent FMN reductase-like" evidence="3">
    <location>
        <begin position="5"/>
        <end position="160"/>
    </location>
</feature>
<accession>X0YV66</accession>
<dbReference type="EMBL" id="BARS01050901">
    <property type="protein sequence ID" value="GAG52223.1"/>
    <property type="molecule type" value="Genomic_DNA"/>
</dbReference>
<comment type="caution">
    <text evidence="4">The sequence shown here is derived from an EMBL/GenBank/DDBJ whole genome shotgun (WGS) entry which is preliminary data.</text>
</comment>
<dbReference type="InterPro" id="IPR005025">
    <property type="entry name" value="FMN_Rdtase-like_dom"/>
</dbReference>
<dbReference type="GO" id="GO:0016491">
    <property type="term" value="F:oxidoreductase activity"/>
    <property type="evidence" value="ECO:0007669"/>
    <property type="project" value="InterPro"/>
</dbReference>
<gene>
    <name evidence="4" type="ORF">S01H1_75910</name>
</gene>
<organism evidence="4">
    <name type="scientific">marine sediment metagenome</name>
    <dbReference type="NCBI Taxonomy" id="412755"/>
    <lineage>
        <taxon>unclassified sequences</taxon>
        <taxon>metagenomes</taxon>
        <taxon>ecological metagenomes</taxon>
    </lineage>
</organism>
<protein>
    <recommendedName>
        <fullName evidence="3">NADPH-dependent FMN reductase-like domain-containing protein</fullName>
    </recommendedName>
</protein>